<feature type="compositionally biased region" description="Low complexity" evidence="11">
    <location>
        <begin position="1367"/>
        <end position="1376"/>
    </location>
</feature>
<evidence type="ECO:0000313" key="17">
    <source>
        <dbReference type="EMBL" id="KAJ8545768.1"/>
    </source>
</evidence>
<keyword evidence="7 12" id="KW-1133">Transmembrane helix</keyword>
<dbReference type="PROSITE" id="PS51925">
    <property type="entry name" value="SWIB_MDM2"/>
    <property type="match status" value="1"/>
</dbReference>
<evidence type="ECO:0000256" key="8">
    <source>
        <dbReference type="ARBA" id="ARBA00023125"/>
    </source>
</evidence>
<keyword evidence="9 12" id="KW-0472">Membrane</keyword>
<dbReference type="PROSITE" id="PS51360">
    <property type="entry name" value="PLUS3"/>
    <property type="match status" value="1"/>
</dbReference>
<feature type="region of interest" description="Disordered" evidence="11">
    <location>
        <begin position="1073"/>
        <end position="1155"/>
    </location>
</feature>
<keyword evidence="6" id="KW-0862">Zinc</keyword>
<protein>
    <recommendedName>
        <fullName evidence="19">Zinc finger CCCH domain-containing protein 44</fullName>
    </recommendedName>
</protein>
<name>A0A9Q1LVI6_9SOLA</name>
<feature type="domain" description="Plus3" evidence="15">
    <location>
        <begin position="488"/>
        <end position="621"/>
    </location>
</feature>
<keyword evidence="5 10" id="KW-0863">Zinc-finger</keyword>
<dbReference type="PROSITE" id="PS01359">
    <property type="entry name" value="ZF_PHD_1"/>
    <property type="match status" value="1"/>
</dbReference>
<dbReference type="Pfam" id="PF25980">
    <property type="entry name" value="NERD_plant"/>
    <property type="match status" value="1"/>
</dbReference>
<evidence type="ECO:0000259" key="16">
    <source>
        <dbReference type="PROSITE" id="PS51925"/>
    </source>
</evidence>
<evidence type="ECO:0000259" key="13">
    <source>
        <dbReference type="PROSITE" id="PS50016"/>
    </source>
</evidence>
<feature type="domain" description="GYF" evidence="14">
    <location>
        <begin position="787"/>
        <end position="840"/>
    </location>
</feature>
<dbReference type="InterPro" id="IPR003169">
    <property type="entry name" value="GYF"/>
</dbReference>
<keyword evidence="4" id="KW-0479">Metal-binding</keyword>
<dbReference type="Gene3D" id="3.90.70.200">
    <property type="entry name" value="Plus-3 domain"/>
    <property type="match status" value="1"/>
</dbReference>
<dbReference type="SMART" id="SM00719">
    <property type="entry name" value="Plus3"/>
    <property type="match status" value="1"/>
</dbReference>
<feature type="region of interest" description="Disordered" evidence="11">
    <location>
        <begin position="1"/>
        <end position="31"/>
    </location>
</feature>
<sequence>MDGGNFSSGMYSPYVQPHSQRLDEGTATSTGLPSLEQCSSVHYMGDSQLVGVPFTVAGGAPTTVAANVIGGVDKRKRGRPPRNHAAKPPPAKKPREEDEDVCFICFDGGSLVLCDRKGCPKAYHPACIKRDEAFFRSKAKWNCGWHICSVCQKTSHYLCYTCTYSLCKACTKNADYLCVRGNKGFCSTCMRTIMLIENKDQANKEMVQVDFDDKTSWEYLFKVYWVILKEKLSLTLDELVQAKNPWKESDAVHGKRPLLPYGHYVANDGKGITGKSFDHLELKKPLGPLELSKKDPSTTEGQTTAESNNPSIFSSTPQSELTKPAEELELQNEDCLRTKQGSTAVLTSVNGCMGWASKELLDFVAHMKDGNTSAISQFDVQTLLLDYIKKNNLRDPRRKSEIICDLRLKSLFGKPRVGHIEMLKLLEFHFLIKEVSEKSAFIPAGIVGTVTGHVKPDDRNDISSSKKRKSRKNGEVKMTQINLDEYAAIDARNINFLYLRRDLMENLAEDVEKFHDRVIGSVVRIRIPGNDQKQEIYRLVHVVGTCKSSEPYKIRDKTVDVLVEVLNLDKKEAISIDSISNQDFCEDECRRLRQSIKCGLVKRLTVGEIQKKAMELRAVKLNDSLEGEILRLSHLRDRASEKGHKKEYPLECIEKLELMKTPEERHRRLLEIPEVHADPKMNPDYESEGGDGENNDKRKVEYPAPRCTRISRRDEKLVSSGSLVKKEGSIMARCRTSEKREACGTNILDRQGNQLTVEQAVDRSGSETSIASLSTMNSSSVNSSETDKLWHYRDPAKRIQGPFSVMQLRKWNTSGLFPPDMRIWTNHEHEDSVLLTNALKGLFHRESQVHDKTSSQSREPAASDSRTSVRWSESAAGSGGECGKREAPGHLHNASHCSNGNTESTRMNGLSPSFPQSMESLKGNNACSDKPQLSIPPPSSQREVILALPRQERGHENDNHRSVADHGTQNSRKSTLCNAQSNNRNIGPSSGQNHRSFTSNKCSINLNSGYSFASATKSSDSSEQKGKMDLPDLPSPTPETSYGDLEAQAAEKLLLLSSVIPVCSSDIYDLPSPTPISNSEAQGGHAADNKEFGPSSFPDSEAQGGHAAENKESGPSSLPDSEAQGGHAAENKEPGSSSLPVQESGQRWSNASSPVVGGAQLREIADVWGRSSPAAKPSTEEWDSGLVSVSSLKPAETLGDHVATPTSNADQLTAEQSTEEWDSGLVSVSSLKPAEAVGDHVAPTSNADQLNHTSPSHPVSNFFGEPIEFSTLAEESVSDLLAEVDAMESQNQNGMCSPTSAMRCGEEMIPGCKTDCFSPIEELSPTHDPVRSDALSTTGDIQLPCQSTLTDETVGASQADAFDPLRSGGNSSTSSEGETKSADVLFSQGGVGSGIPAPCTSQSTAFSAMGRSTKFEGMTSGRGAAPGNPSWGGPVQGYANVGFGSSTGAAWGNSHMNRGAPFTGTPVWDSQRRYAGERSGGPRDWALQGGESGFGRGRPSWNRQQPYGGGGYSRFLEIDKKAWTGLEETAGSSSPKHHVGALLRSLSVSEEGADTSSEAAEKEIDLAKAIDTMESSMEKTSDNVSKQDKRREYEHECREKLSVADTQSGSEVENTTDVENYQEKSKKPASIEQAHLESVSGYDEKPVEEASVLEYSRKVTVLYQLFSACLAQSPEESKKYTRRRKGYDSLHRVALRLLATWLDIKWIKVEAIETTVACSAMALKEEELKEQSRSPKSKWAKWKRRGIIGAAAVTGGTLLAVTGGLASPALAAGFGALSPTLGTLVPVIGASGFAAVASAAGSVAGSVAVAVAASFGAAGAGLAGTKMARRTGDVDEFEFKAIGENHNQGRLAVEVLILGLVFKEEDLYVLQWETKNLIAVRLAMELMKRGAMMTVLKTLLTALALPAALLAMTDFIDNKWVIDVDRSDKAGKLLAEVLQKGLQGHRPVTLVGFSLGARVIIKCLQVLVESENSSGLVERVVLLGAPFAIKNMNWEAARKVVAGRFVNAYATNDWMLGIAFRASLLTRGLTGIQPVDVPGIENADVTELIGGHSSYLWATQKILDLLELDAYYPVVLGQVAL</sequence>
<dbReference type="Gene3D" id="1.10.245.10">
    <property type="entry name" value="SWIB/MDM2 domain"/>
    <property type="match status" value="1"/>
</dbReference>
<dbReference type="InterPro" id="IPR019786">
    <property type="entry name" value="Zinc_finger_PHD-type_CS"/>
</dbReference>
<dbReference type="Proteomes" id="UP001152561">
    <property type="component" value="Unassembled WGS sequence"/>
</dbReference>
<evidence type="ECO:0000256" key="6">
    <source>
        <dbReference type="ARBA" id="ARBA00022833"/>
    </source>
</evidence>
<feature type="domain" description="DM2" evidence="16">
    <location>
        <begin position="349"/>
        <end position="432"/>
    </location>
</feature>
<feature type="transmembrane region" description="Helical" evidence="12">
    <location>
        <begin position="1891"/>
        <end position="1912"/>
    </location>
</feature>
<dbReference type="GO" id="GO:0008270">
    <property type="term" value="F:zinc ion binding"/>
    <property type="evidence" value="ECO:0007669"/>
    <property type="project" value="UniProtKB-KW"/>
</dbReference>
<dbReference type="InterPro" id="IPR036128">
    <property type="entry name" value="Plus3-like_sf"/>
</dbReference>
<evidence type="ECO:0000256" key="3">
    <source>
        <dbReference type="ARBA" id="ARBA00022692"/>
    </source>
</evidence>
<dbReference type="Pfam" id="PF05277">
    <property type="entry name" value="DUF726"/>
    <property type="match status" value="1"/>
</dbReference>
<dbReference type="Pfam" id="PF02213">
    <property type="entry name" value="GYF"/>
    <property type="match status" value="1"/>
</dbReference>
<evidence type="ECO:0000256" key="2">
    <source>
        <dbReference type="ARBA" id="ARBA00009824"/>
    </source>
</evidence>
<feature type="compositionally biased region" description="Polar residues" evidence="11">
    <location>
        <begin position="895"/>
        <end position="927"/>
    </location>
</feature>
<feature type="domain" description="PHD-type" evidence="13">
    <location>
        <begin position="99"/>
        <end position="165"/>
    </location>
</feature>
<reference evidence="18" key="1">
    <citation type="journal article" date="2023" name="Proc. Natl. Acad. Sci. U.S.A.">
        <title>Genomic and structural basis for evolution of tropane alkaloid biosynthesis.</title>
        <authorList>
            <person name="Wanga Y.-J."/>
            <person name="Taina T."/>
            <person name="Yua J.-Y."/>
            <person name="Lia J."/>
            <person name="Xua B."/>
            <person name="Chenc J."/>
            <person name="D'Auriad J.C."/>
            <person name="Huanga J.-P."/>
            <person name="Huanga S.-X."/>
        </authorList>
    </citation>
    <scope>NUCLEOTIDE SEQUENCE [LARGE SCALE GENOMIC DNA]</scope>
    <source>
        <strain evidence="18">cv. KIB-2019</strain>
    </source>
</reference>
<feature type="compositionally biased region" description="Polar residues" evidence="11">
    <location>
        <begin position="1604"/>
        <end position="1619"/>
    </location>
</feature>
<dbReference type="SUPFAM" id="SSF47592">
    <property type="entry name" value="SWIB/MDM2 domain"/>
    <property type="match status" value="1"/>
</dbReference>
<evidence type="ECO:0000256" key="12">
    <source>
        <dbReference type="SAM" id="Phobius"/>
    </source>
</evidence>
<evidence type="ECO:0000256" key="10">
    <source>
        <dbReference type="PROSITE-ProRule" id="PRU00146"/>
    </source>
</evidence>
<comment type="caution">
    <text evidence="17">The sequence shown here is derived from an EMBL/GenBank/DDBJ whole genome shotgun (WGS) entry which is preliminary data.</text>
</comment>
<feature type="compositionally biased region" description="Polar residues" evidence="11">
    <location>
        <begin position="298"/>
        <end position="321"/>
    </location>
</feature>
<dbReference type="InterPro" id="IPR019835">
    <property type="entry name" value="SWIB_domain"/>
</dbReference>
<dbReference type="InterPro" id="IPR058668">
    <property type="entry name" value="NERD_dom"/>
</dbReference>
<comment type="subcellular location">
    <subcellularLocation>
        <location evidence="1">Membrane</location>
        <topology evidence="1">Multi-pass membrane protein</topology>
    </subcellularLocation>
</comment>
<evidence type="ECO:0000256" key="5">
    <source>
        <dbReference type="ARBA" id="ARBA00022771"/>
    </source>
</evidence>
<dbReference type="Pfam" id="PF03126">
    <property type="entry name" value="Plus-3"/>
    <property type="match status" value="1"/>
</dbReference>
<feature type="compositionally biased region" description="Polar residues" evidence="11">
    <location>
        <begin position="1134"/>
        <end position="1153"/>
    </location>
</feature>
<dbReference type="InterPro" id="IPR019787">
    <property type="entry name" value="Znf_PHD-finger"/>
</dbReference>
<dbReference type="Gene3D" id="3.30.40.10">
    <property type="entry name" value="Zinc/RING finger domain, C3HC4 (zinc finger)"/>
    <property type="match status" value="1"/>
</dbReference>
<dbReference type="SUPFAM" id="SSF159042">
    <property type="entry name" value="Plus3-like"/>
    <property type="match status" value="1"/>
</dbReference>
<dbReference type="GO" id="GO:0016020">
    <property type="term" value="C:membrane"/>
    <property type="evidence" value="ECO:0007669"/>
    <property type="project" value="UniProtKB-SubCell"/>
</dbReference>
<feature type="transmembrane region" description="Helical" evidence="12">
    <location>
        <begin position="1746"/>
        <end position="1767"/>
    </location>
</feature>
<feature type="compositionally biased region" description="Polar residues" evidence="11">
    <location>
        <begin position="854"/>
        <end position="871"/>
    </location>
</feature>
<feature type="compositionally biased region" description="Polar residues" evidence="11">
    <location>
        <begin position="967"/>
        <end position="1000"/>
    </location>
</feature>
<evidence type="ECO:0000259" key="14">
    <source>
        <dbReference type="PROSITE" id="PS50829"/>
    </source>
</evidence>
<comment type="similarity">
    <text evidence="2">Belongs to the TMCO4 family.</text>
</comment>
<feature type="region of interest" description="Disordered" evidence="11">
    <location>
        <begin position="1575"/>
        <end position="1643"/>
    </location>
</feature>
<dbReference type="Gene3D" id="3.30.1490.40">
    <property type="match status" value="1"/>
</dbReference>
<feature type="region of interest" description="Disordered" evidence="11">
    <location>
        <begin position="847"/>
        <end position="1000"/>
    </location>
</feature>
<gene>
    <name evidence="17" type="ORF">K7X08_018351</name>
</gene>
<dbReference type="OrthoDB" id="6415790at2759"/>
<feature type="region of interest" description="Disordered" evidence="11">
    <location>
        <begin position="68"/>
        <end position="95"/>
    </location>
</feature>
<dbReference type="InterPro" id="IPR001965">
    <property type="entry name" value="Znf_PHD"/>
</dbReference>
<feature type="region of interest" description="Disordered" evidence="11">
    <location>
        <begin position="675"/>
        <end position="699"/>
    </location>
</feature>
<keyword evidence="8" id="KW-0238">DNA-binding</keyword>
<dbReference type="PANTHER" id="PTHR46695">
    <property type="entry name" value="ZINC FINGER CCCH DOMAIN-CONTAINING PROTEIN 44-RELATED"/>
    <property type="match status" value="1"/>
</dbReference>
<dbReference type="SUPFAM" id="SSF57903">
    <property type="entry name" value="FYVE/PHD zinc finger"/>
    <property type="match status" value="1"/>
</dbReference>
<dbReference type="InterPro" id="IPR035445">
    <property type="entry name" value="GYF-like_dom_sf"/>
</dbReference>
<evidence type="ECO:0000256" key="1">
    <source>
        <dbReference type="ARBA" id="ARBA00004141"/>
    </source>
</evidence>
<dbReference type="GO" id="GO:0003677">
    <property type="term" value="F:DNA binding"/>
    <property type="evidence" value="ECO:0007669"/>
    <property type="project" value="UniProtKB-KW"/>
</dbReference>
<dbReference type="CDD" id="cd00072">
    <property type="entry name" value="GYF"/>
    <property type="match status" value="1"/>
</dbReference>
<dbReference type="InterPro" id="IPR011011">
    <property type="entry name" value="Znf_FYVE_PHD"/>
</dbReference>
<dbReference type="CDD" id="cd10567">
    <property type="entry name" value="SWIB-MDM2_like"/>
    <property type="match status" value="1"/>
</dbReference>
<dbReference type="Pfam" id="PF02201">
    <property type="entry name" value="SWIB"/>
    <property type="match status" value="1"/>
</dbReference>
<dbReference type="InterPro" id="IPR007941">
    <property type="entry name" value="DUF726"/>
</dbReference>
<feature type="compositionally biased region" description="Polar residues" evidence="11">
    <location>
        <begin position="1"/>
        <end position="10"/>
    </location>
</feature>
<dbReference type="CDD" id="cd15568">
    <property type="entry name" value="PHD5_NSD"/>
    <property type="match status" value="1"/>
</dbReference>
<dbReference type="InterPro" id="IPR029058">
    <property type="entry name" value="AB_hydrolase_fold"/>
</dbReference>
<dbReference type="SMART" id="SM00444">
    <property type="entry name" value="GYF"/>
    <property type="match status" value="1"/>
</dbReference>
<feature type="transmembrane region" description="Helical" evidence="12">
    <location>
        <begin position="1803"/>
        <end position="1823"/>
    </location>
</feature>
<dbReference type="PANTHER" id="PTHR46695:SF4">
    <property type="entry name" value="ZINC FINGER CCCH DOMAIN-CONTAINING PROTEIN 44"/>
    <property type="match status" value="1"/>
</dbReference>
<evidence type="ECO:0000256" key="11">
    <source>
        <dbReference type="SAM" id="MobiDB-lite"/>
    </source>
</evidence>
<feature type="compositionally biased region" description="Basic and acidic residues" evidence="11">
    <location>
        <begin position="950"/>
        <end position="964"/>
    </location>
</feature>
<dbReference type="PROSITE" id="PS50016">
    <property type="entry name" value="ZF_PHD_2"/>
    <property type="match status" value="1"/>
</dbReference>
<evidence type="ECO:0000313" key="18">
    <source>
        <dbReference type="Proteomes" id="UP001152561"/>
    </source>
</evidence>
<dbReference type="SMART" id="SM00249">
    <property type="entry name" value="PHD"/>
    <property type="match status" value="1"/>
</dbReference>
<evidence type="ECO:0000256" key="9">
    <source>
        <dbReference type="ARBA" id="ARBA00023136"/>
    </source>
</evidence>
<feature type="transmembrane region" description="Helical" evidence="12">
    <location>
        <begin position="1774"/>
        <end position="1797"/>
    </location>
</feature>
<accession>A0A9Q1LVI6</accession>
<feature type="compositionally biased region" description="Basic residues" evidence="11">
    <location>
        <begin position="74"/>
        <end position="85"/>
    </location>
</feature>
<feature type="region of interest" description="Disordered" evidence="11">
    <location>
        <begin position="1456"/>
        <end position="1507"/>
    </location>
</feature>
<dbReference type="SUPFAM" id="SSF53474">
    <property type="entry name" value="alpha/beta-Hydrolases"/>
    <property type="match status" value="1"/>
</dbReference>
<keyword evidence="18" id="KW-1185">Reference proteome</keyword>
<dbReference type="InterPro" id="IPR003121">
    <property type="entry name" value="SWIB_MDM2_domain"/>
</dbReference>
<feature type="region of interest" description="Disordered" evidence="11">
    <location>
        <begin position="288"/>
        <end position="322"/>
    </location>
</feature>
<keyword evidence="3 12" id="KW-0812">Transmembrane</keyword>
<dbReference type="SUPFAM" id="SSF55277">
    <property type="entry name" value="GYF domain"/>
    <property type="match status" value="1"/>
</dbReference>
<evidence type="ECO:0008006" key="19">
    <source>
        <dbReference type="Google" id="ProtNLM"/>
    </source>
</evidence>
<evidence type="ECO:0000259" key="15">
    <source>
        <dbReference type="PROSITE" id="PS51360"/>
    </source>
</evidence>
<proteinExistence type="inferred from homology"/>
<dbReference type="InterPro" id="IPR004343">
    <property type="entry name" value="Plus-3_dom"/>
</dbReference>
<feature type="region of interest" description="Disordered" evidence="11">
    <location>
        <begin position="1359"/>
        <end position="1380"/>
    </location>
</feature>
<feature type="compositionally biased region" description="Basic and acidic residues" evidence="11">
    <location>
        <begin position="1576"/>
        <end position="1602"/>
    </location>
</feature>
<feature type="compositionally biased region" description="Basic and acidic residues" evidence="11">
    <location>
        <begin position="1020"/>
        <end position="1030"/>
    </location>
</feature>
<dbReference type="PROSITE" id="PS50829">
    <property type="entry name" value="GYF"/>
    <property type="match status" value="1"/>
</dbReference>
<dbReference type="InterPro" id="IPR036885">
    <property type="entry name" value="SWIB_MDM2_dom_sf"/>
</dbReference>
<dbReference type="InterPro" id="IPR013083">
    <property type="entry name" value="Znf_RING/FYVE/PHD"/>
</dbReference>
<dbReference type="EMBL" id="JAJAGQ010000013">
    <property type="protein sequence ID" value="KAJ8545768.1"/>
    <property type="molecule type" value="Genomic_DNA"/>
</dbReference>
<evidence type="ECO:0000256" key="7">
    <source>
        <dbReference type="ARBA" id="ARBA00022989"/>
    </source>
</evidence>
<dbReference type="SMART" id="SM00151">
    <property type="entry name" value="SWIB"/>
    <property type="match status" value="1"/>
</dbReference>
<evidence type="ECO:0000256" key="4">
    <source>
        <dbReference type="ARBA" id="ARBA00022723"/>
    </source>
</evidence>
<dbReference type="FunFam" id="3.30.40.10:FF:000303">
    <property type="entry name" value="Zinc finger CCCH domain-containing protein 19"/>
    <property type="match status" value="1"/>
</dbReference>
<feature type="region of interest" description="Disordered" evidence="11">
    <location>
        <begin position="1013"/>
        <end position="1042"/>
    </location>
</feature>
<organism evidence="17 18">
    <name type="scientific">Anisodus acutangulus</name>
    <dbReference type="NCBI Taxonomy" id="402998"/>
    <lineage>
        <taxon>Eukaryota</taxon>
        <taxon>Viridiplantae</taxon>
        <taxon>Streptophyta</taxon>
        <taxon>Embryophyta</taxon>
        <taxon>Tracheophyta</taxon>
        <taxon>Spermatophyta</taxon>
        <taxon>Magnoliopsida</taxon>
        <taxon>eudicotyledons</taxon>
        <taxon>Gunneridae</taxon>
        <taxon>Pentapetalae</taxon>
        <taxon>asterids</taxon>
        <taxon>lamiids</taxon>
        <taxon>Solanales</taxon>
        <taxon>Solanaceae</taxon>
        <taxon>Solanoideae</taxon>
        <taxon>Hyoscyameae</taxon>
        <taxon>Anisodus</taxon>
    </lineage>
</organism>